<name>A0A2P1JR81_9CAUD</name>
<accession>A0A2P1JR81</accession>
<protein>
    <submittedName>
        <fullName evidence="1">Uncharacterized protein</fullName>
    </submittedName>
</protein>
<keyword evidence="2" id="KW-1185">Reference proteome</keyword>
<evidence type="ECO:0000313" key="2">
    <source>
        <dbReference type="Proteomes" id="UP000241634"/>
    </source>
</evidence>
<organism evidence="1 2">
    <name type="scientific">Mycobacterium phage MooMoo</name>
    <dbReference type="NCBI Taxonomy" id="2108127"/>
    <lineage>
        <taxon>Viruses</taxon>
        <taxon>Duplodnaviria</taxon>
        <taxon>Heunggongvirae</taxon>
        <taxon>Uroviricota</taxon>
        <taxon>Caudoviricetes</taxon>
        <taxon>Gracegardnervirinae</taxon>
        <taxon>Moomoovirus</taxon>
        <taxon>Moomoovirus moomoo</taxon>
    </lineage>
</organism>
<reference evidence="2" key="1">
    <citation type="submission" date="2018-02" db="EMBL/GenBank/DDBJ databases">
        <authorList>
            <person name="Cohen D.B."/>
            <person name="Kent A.D."/>
        </authorList>
    </citation>
    <scope>NUCLEOTIDE SEQUENCE [LARGE SCALE GENOMIC DNA]</scope>
</reference>
<dbReference type="Proteomes" id="UP000241634">
    <property type="component" value="Segment"/>
</dbReference>
<dbReference type="GeneID" id="60335220"/>
<dbReference type="KEGG" id="vg:60335220"/>
<dbReference type="EMBL" id="MH001449">
    <property type="protein sequence ID" value="AVO21640.1"/>
    <property type="molecule type" value="Genomic_DNA"/>
</dbReference>
<proteinExistence type="predicted"/>
<sequence length="154" mass="16946">MNGEAAKCNKCGAVVSYETGFSMTGGLGDNSQDRLWCLSCAPDSGRGYTLSDLQQMREESRVERAKYEMSVMDRVGPDVYFAVHGTERVRVCNIRPGDVLCDARGDAVGAVTVTAHPSPVDYDKQSEFTLALSDSGTQEFKMLAGVHVWRRKRQ</sequence>
<dbReference type="RefSeq" id="YP_009963635.1">
    <property type="nucleotide sequence ID" value="NC_051721.1"/>
</dbReference>
<evidence type="ECO:0000313" key="1">
    <source>
        <dbReference type="EMBL" id="AVO21640.1"/>
    </source>
</evidence>
<gene>
    <name evidence="1" type="primary">34</name>
    <name evidence="1" type="ORF">SEA_MOOMOO_34</name>
</gene>